<dbReference type="AlphaFoldDB" id="A0A3G9ITQ8"/>
<dbReference type="EMBL" id="AP019308">
    <property type="protein sequence ID" value="BBH19435.1"/>
    <property type="molecule type" value="Genomic_DNA"/>
</dbReference>
<dbReference type="PROSITE" id="PS00018">
    <property type="entry name" value="EF_HAND_1"/>
    <property type="match status" value="1"/>
</dbReference>
<dbReference type="KEGG" id="pbk:Back11_07800"/>
<dbReference type="OrthoDB" id="9808870at2"/>
<dbReference type="InterPro" id="IPR032809">
    <property type="entry name" value="Put_HupE_UreJ"/>
</dbReference>
<name>A0A3G9ITQ8_9BACL</name>
<reference evidence="1 2" key="1">
    <citation type="submission" date="2018-11" db="EMBL/GenBank/DDBJ databases">
        <title>Complete genome sequence of Paenibacillus baekrokdamisoli strain KCTC 33723.</title>
        <authorList>
            <person name="Kang S.W."/>
            <person name="Lee K.C."/>
            <person name="Kim K.K."/>
            <person name="Kim J.S."/>
            <person name="Kim D.S."/>
            <person name="Ko S.H."/>
            <person name="Yang S.H."/>
            <person name="Lee J.S."/>
        </authorList>
    </citation>
    <scope>NUCLEOTIDE SEQUENCE [LARGE SCALE GENOMIC DNA]</scope>
    <source>
        <strain evidence="1 2">KCTC 33723</strain>
    </source>
</reference>
<evidence type="ECO:0000313" key="2">
    <source>
        <dbReference type="Proteomes" id="UP000275368"/>
    </source>
</evidence>
<dbReference type="RefSeq" id="WP_125653775.1">
    <property type="nucleotide sequence ID" value="NZ_AP019308.1"/>
</dbReference>
<dbReference type="Pfam" id="PF13795">
    <property type="entry name" value="HupE_UreJ_2"/>
    <property type="match status" value="1"/>
</dbReference>
<proteinExistence type="predicted"/>
<protein>
    <submittedName>
        <fullName evidence="1">Membrane protein</fullName>
    </submittedName>
</protein>
<keyword evidence="2" id="KW-1185">Reference proteome</keyword>
<dbReference type="InterPro" id="IPR018247">
    <property type="entry name" value="EF_Hand_1_Ca_BS"/>
</dbReference>
<evidence type="ECO:0000313" key="1">
    <source>
        <dbReference type="EMBL" id="BBH19435.1"/>
    </source>
</evidence>
<organism evidence="1 2">
    <name type="scientific">Paenibacillus baekrokdamisoli</name>
    <dbReference type="NCBI Taxonomy" id="1712516"/>
    <lineage>
        <taxon>Bacteria</taxon>
        <taxon>Bacillati</taxon>
        <taxon>Bacillota</taxon>
        <taxon>Bacilli</taxon>
        <taxon>Bacillales</taxon>
        <taxon>Paenibacillaceae</taxon>
        <taxon>Paenibacillus</taxon>
    </lineage>
</organism>
<gene>
    <name evidence="1" type="ORF">Back11_07800</name>
</gene>
<dbReference type="Proteomes" id="UP000275368">
    <property type="component" value="Chromosome"/>
</dbReference>
<sequence>MKNILPKLTASLIVLCLGMSFLLPAAAEAHSGTFIFTEVSSKEKVLSVTLRFDTLTALEIPGKIDTNGDGKLDARELEGSVTPVILPFVEKGLTVTNNGSKLPLHLARSSMPNPNIVKLELTYSAEEPIDETAIHYNLFFEKAPAHNNIGTLRLEDGSTQEFVLNASNKDWSYRFSGQAPSSWQTAKSFISLGVHHILTGYDHLLFLFALLLVAAKWRRILLLVSSFTIAHSITLILAATGVVVPISRLVEALIALTIVYVAIENVVAKRAVRFRALLTFVFGLVHGFGFAGILKEIGLPKGQEILSLLTFNIGIEAGQLAVVACLTPLLLYARKQTWGTVSQRYASLIIGVIGIYWFVTRII</sequence>
<accession>A0A3G9ITQ8</accession>